<organism evidence="1 2">
    <name type="scientific">Pediococcus pentosaceus</name>
    <dbReference type="NCBI Taxonomy" id="1255"/>
    <lineage>
        <taxon>Bacteria</taxon>
        <taxon>Bacillati</taxon>
        <taxon>Bacillota</taxon>
        <taxon>Bacilli</taxon>
        <taxon>Lactobacillales</taxon>
        <taxon>Lactobacillaceae</taxon>
        <taxon>Pediococcus</taxon>
    </lineage>
</organism>
<dbReference type="Proteomes" id="UP001194632">
    <property type="component" value="Unassembled WGS sequence"/>
</dbReference>
<dbReference type="InterPro" id="IPR029052">
    <property type="entry name" value="Metallo-depent_PP-like"/>
</dbReference>
<dbReference type="RefSeq" id="WP_195749364.1">
    <property type="nucleotide sequence ID" value="NZ_JADOFP010000002.1"/>
</dbReference>
<dbReference type="AlphaFoldDB" id="A0AB73HH25"/>
<dbReference type="Gene3D" id="3.60.21.10">
    <property type="match status" value="1"/>
</dbReference>
<evidence type="ECO:0000313" key="2">
    <source>
        <dbReference type="Proteomes" id="UP001194632"/>
    </source>
</evidence>
<dbReference type="EMBL" id="JADOFP010000002">
    <property type="protein sequence ID" value="MBF7114522.1"/>
    <property type="molecule type" value="Genomic_DNA"/>
</dbReference>
<sequence>MAITTIVMDVYKPGSELKNKVVDISDSFNARVGDNQVRLVIKYIERGIVERMEREQLTPFMTGFVGQPDEELKVTNETGTAVSYHGSSDDIIGGGKVRMDLPGTMFPQEGAFYGFFGLENSEGKRVTTNNVFFRVENDNPDMYFDTLPFRTELQKLLDWATAQANSAIGGIKKEWEKLITIIREQIATGNANIDDFLNRLKLAQEKLEAYEKQIKDGKIPTQADLTNLLDPIDDRLDKLEAKEKSSDLLTDVGGGTRDIFTVQISNMKARINPDLVNIGMINDVHYTDRDNFWGPDNDAETGITHLLNIGEVSEKLDFAVSVGDNIDDNNEDNHFSIKRIEDYGMTWFTALECPAAVLLGNHDDNSSHATSGAAGNDYIVPDSKFIQAYRQNVDLFGEKRNGNSNYFYYDIPNKKVRVVGINDYENPNTLDSNGKLKYPRINTSVITGAQLKWLATDALNVSADTAVIVMLHCPIDGTVKNNPAEHCYNHDVLKQLLEAFKNGTSGTLTSSTTDFPVNVDYSFTSKGTLIGVFSGHTHTEGYQVINGINYVLNLNSVGCAGDAGNRILYFDTKDEDSWSVIGIDTANKKVKLTKFGRGTDLDFTY</sequence>
<proteinExistence type="predicted"/>
<gene>
    <name evidence="1" type="ORF">ITQ90_03260</name>
</gene>
<name>A0AB73HH25_PEDPE</name>
<dbReference type="SUPFAM" id="SSF56300">
    <property type="entry name" value="Metallo-dependent phosphatases"/>
    <property type="match status" value="1"/>
</dbReference>
<protein>
    <submittedName>
        <fullName evidence="1">Metallophosphoesterase</fullName>
    </submittedName>
</protein>
<reference evidence="1" key="1">
    <citation type="submission" date="2020-11" db="EMBL/GenBank/DDBJ databases">
        <title>Antibiotic susceptibility profiles of Pediococcus pentosaceus from various origins and their implications for the safety assessment of strains with food-technology applications.</title>
        <authorList>
            <person name="Shani N."/>
            <person name="Oberhaensli S."/>
            <person name="Arias E."/>
        </authorList>
    </citation>
    <scope>NUCLEOTIDE SEQUENCE</scope>
    <source>
        <strain evidence="1">FAM 24207</strain>
    </source>
</reference>
<comment type="caution">
    <text evidence="1">The sequence shown here is derived from an EMBL/GenBank/DDBJ whole genome shotgun (WGS) entry which is preliminary data.</text>
</comment>
<accession>A0AB73HH25</accession>
<evidence type="ECO:0000313" key="1">
    <source>
        <dbReference type="EMBL" id="MBF7114522.1"/>
    </source>
</evidence>